<accession>A0ABT7PFE5</accession>
<dbReference type="SUPFAM" id="SSF54631">
    <property type="entry name" value="CBS-domain pair"/>
    <property type="match status" value="1"/>
</dbReference>
<dbReference type="EMBL" id="JASZZN010000004">
    <property type="protein sequence ID" value="MDM4015219.1"/>
    <property type="molecule type" value="Genomic_DNA"/>
</dbReference>
<evidence type="ECO:0000313" key="1">
    <source>
        <dbReference type="EMBL" id="MDM4015219.1"/>
    </source>
</evidence>
<comment type="caution">
    <text evidence="1">The sequence shown here is derived from an EMBL/GenBank/DDBJ whole genome shotgun (WGS) entry which is preliminary data.</text>
</comment>
<proteinExistence type="predicted"/>
<reference evidence="1 2" key="1">
    <citation type="submission" date="2023-06" db="EMBL/GenBank/DDBJ databases">
        <title>Roseiconus lacunae JC819 isolated from Gulf of Mannar region, Tamil Nadu.</title>
        <authorList>
            <person name="Pk S."/>
            <person name="Ch S."/>
            <person name="Ch V.R."/>
        </authorList>
    </citation>
    <scope>NUCLEOTIDE SEQUENCE [LARGE SCALE GENOMIC DNA]</scope>
    <source>
        <strain evidence="1 2">JC819</strain>
    </source>
</reference>
<organism evidence="1 2">
    <name type="scientific">Roseiconus lacunae</name>
    <dbReference type="NCBI Taxonomy" id="2605694"/>
    <lineage>
        <taxon>Bacteria</taxon>
        <taxon>Pseudomonadati</taxon>
        <taxon>Planctomycetota</taxon>
        <taxon>Planctomycetia</taxon>
        <taxon>Pirellulales</taxon>
        <taxon>Pirellulaceae</taxon>
        <taxon>Roseiconus</taxon>
    </lineage>
</organism>
<name>A0ABT7PFE5_9BACT</name>
<sequence length="277" mass="31326">MTDPIPASAHGLRRVFRESIVARDLAEPLASFDATSIVDDVREFLVNRPLTVLGIRVDGILAGFLHQGRLDDRPIAQQMHPIAEAAVVATTTPVQEVVTLLNQHSFVFVATLGQPVGIIERHDLEKPPMRMWLFGMITLFEMSLTRVIDQTYPNDSWVCEMSEARADKAKQLQAERARRNETVRLIDCLQLSDKGQVFAKSDELRKRFWDRSKNQIRGVIKDLESLRNNLAHAQPYAATNWDAVLRLSETLDRLLEISPDYVLMNSLQPFPDGAPEC</sequence>
<gene>
    <name evidence="1" type="ORF">QTN89_07245</name>
</gene>
<evidence type="ECO:0008006" key="3">
    <source>
        <dbReference type="Google" id="ProtNLM"/>
    </source>
</evidence>
<evidence type="ECO:0000313" key="2">
    <source>
        <dbReference type="Proteomes" id="UP001239462"/>
    </source>
</evidence>
<dbReference type="InterPro" id="IPR046342">
    <property type="entry name" value="CBS_dom_sf"/>
</dbReference>
<dbReference type="Proteomes" id="UP001239462">
    <property type="component" value="Unassembled WGS sequence"/>
</dbReference>
<dbReference type="RefSeq" id="WP_149496328.1">
    <property type="nucleotide sequence ID" value="NZ_CP141221.1"/>
</dbReference>
<protein>
    <recommendedName>
        <fullName evidence="3">CBS domain-containing protein</fullName>
    </recommendedName>
</protein>
<keyword evidence="2" id="KW-1185">Reference proteome</keyword>